<dbReference type="EMBL" id="LN899822">
    <property type="protein sequence ID" value="CUV60487.1"/>
    <property type="molecule type" value="Genomic_DNA"/>
</dbReference>
<evidence type="ECO:0000313" key="1">
    <source>
        <dbReference type="EMBL" id="CUV26229.1"/>
    </source>
</evidence>
<accession>A0A0S4UW14</accession>
<proteinExistence type="predicted"/>
<dbReference type="AlphaFoldDB" id="A0A0S4UW14"/>
<gene>
    <name evidence="4" type="ORF">RD1301_v1_970001</name>
    <name evidence="1" type="ORF">RUN1744_v1_1400010</name>
    <name evidence="2" type="ORF">TD1301_v1_4200001</name>
    <name evidence="3" type="ORF">TF3108_v1_1340010</name>
</gene>
<dbReference type="EMBL" id="LN899823">
    <property type="protein sequence ID" value="CUV26229.1"/>
    <property type="molecule type" value="Genomic_DNA"/>
</dbReference>
<name>A0A0S4UW14_RALSL</name>
<sequence length="58" mass="6762">MGQINWNDDDKRKALRTNLAYLAKAEQYVMLKDAENMRYVRYGPRAREGKGWAPSARS</sequence>
<dbReference type="EMBL" id="LN899826">
    <property type="protein sequence ID" value="CUV42583.1"/>
    <property type="molecule type" value="Genomic_DNA"/>
</dbReference>
<evidence type="ECO:0000313" key="4">
    <source>
        <dbReference type="EMBL" id="CUV60487.1"/>
    </source>
</evidence>
<evidence type="ECO:0000313" key="3">
    <source>
        <dbReference type="EMBL" id="CUV42583.1"/>
    </source>
</evidence>
<protein>
    <submittedName>
        <fullName evidence="1">Uncharacterized protein</fullName>
    </submittedName>
</protein>
<dbReference type="EMBL" id="LN899825">
    <property type="protein sequence ID" value="CUV37620.1"/>
    <property type="molecule type" value="Genomic_DNA"/>
</dbReference>
<reference evidence="1" key="1">
    <citation type="submission" date="2015-10" db="EMBL/GenBank/DDBJ databases">
        <authorList>
            <person name="Gilbert D.G."/>
        </authorList>
    </citation>
    <scope>NUCLEOTIDE SEQUENCE</scope>
    <source>
        <strain evidence="1">Phyl III-seqv23</strain>
    </source>
</reference>
<evidence type="ECO:0000313" key="2">
    <source>
        <dbReference type="EMBL" id="CUV37620.1"/>
    </source>
</evidence>
<organism evidence="1">
    <name type="scientific">Ralstonia solanacearum</name>
    <name type="common">Pseudomonas solanacearum</name>
    <dbReference type="NCBI Taxonomy" id="305"/>
    <lineage>
        <taxon>Bacteria</taxon>
        <taxon>Pseudomonadati</taxon>
        <taxon>Pseudomonadota</taxon>
        <taxon>Betaproteobacteria</taxon>
        <taxon>Burkholderiales</taxon>
        <taxon>Burkholderiaceae</taxon>
        <taxon>Ralstonia</taxon>
        <taxon>Ralstonia solanacearum species complex</taxon>
    </lineage>
</organism>